<dbReference type="EMBL" id="JYDW01000105">
    <property type="protein sequence ID" value="KRZ55919.1"/>
    <property type="molecule type" value="Genomic_DNA"/>
</dbReference>
<organism evidence="2 3">
    <name type="scientific">Trichinella nativa</name>
    <dbReference type="NCBI Taxonomy" id="6335"/>
    <lineage>
        <taxon>Eukaryota</taxon>
        <taxon>Metazoa</taxon>
        <taxon>Ecdysozoa</taxon>
        <taxon>Nematoda</taxon>
        <taxon>Enoplea</taxon>
        <taxon>Dorylaimia</taxon>
        <taxon>Trichinellida</taxon>
        <taxon>Trichinellidae</taxon>
        <taxon>Trichinella</taxon>
    </lineage>
</organism>
<feature type="non-terminal residue" evidence="2">
    <location>
        <position position="186"/>
    </location>
</feature>
<sequence length="186" mass="20851">RHYGALAIVSRTPIDRGAAGGLSDPDSEPPDAQIAIWPAVREYCLGPPATSDNVGYFGALVVFGPCGGYAVVRSLPLVCFLFYGAIFIDFLSEYPWLSVIPIVTATTKLHLRITFTFFGRPARWTWPHDFTDPVRDVDSRRTNCCIRQFPWLINRQYRIRCLALTVSCVVFLVVAQQSWGCVDGRY</sequence>
<reference evidence="2 3" key="1">
    <citation type="submission" date="2015-05" db="EMBL/GenBank/DDBJ databases">
        <title>Evolution of Trichinella species and genotypes.</title>
        <authorList>
            <person name="Korhonen P.K."/>
            <person name="Edoardo P."/>
            <person name="Giuseppe L.R."/>
            <person name="Gasser R.B."/>
        </authorList>
    </citation>
    <scope>NUCLEOTIDE SEQUENCE [LARGE SCALE GENOMIC DNA]</scope>
    <source>
        <strain evidence="2">ISS10</strain>
    </source>
</reference>
<dbReference type="Proteomes" id="UP000054721">
    <property type="component" value="Unassembled WGS sequence"/>
</dbReference>
<proteinExistence type="predicted"/>
<dbReference type="AlphaFoldDB" id="A0A0V1L8P6"/>
<accession>A0A0V1L8P6</accession>
<feature type="transmembrane region" description="Helical" evidence="1">
    <location>
        <begin position="157"/>
        <end position="179"/>
    </location>
</feature>
<evidence type="ECO:0000313" key="2">
    <source>
        <dbReference type="EMBL" id="KRZ55919.1"/>
    </source>
</evidence>
<keyword evidence="1" id="KW-1133">Transmembrane helix</keyword>
<keyword evidence="1" id="KW-0812">Transmembrane</keyword>
<protein>
    <submittedName>
        <fullName evidence="2">Uncharacterized protein</fullName>
    </submittedName>
</protein>
<evidence type="ECO:0000313" key="3">
    <source>
        <dbReference type="Proteomes" id="UP000054721"/>
    </source>
</evidence>
<name>A0A0V1L8P6_9BILA</name>
<keyword evidence="3" id="KW-1185">Reference proteome</keyword>
<comment type="caution">
    <text evidence="2">The sequence shown here is derived from an EMBL/GenBank/DDBJ whole genome shotgun (WGS) entry which is preliminary data.</text>
</comment>
<feature type="non-terminal residue" evidence="2">
    <location>
        <position position="1"/>
    </location>
</feature>
<keyword evidence="1" id="KW-0472">Membrane</keyword>
<evidence type="ECO:0000256" key="1">
    <source>
        <dbReference type="SAM" id="Phobius"/>
    </source>
</evidence>
<gene>
    <name evidence="2" type="ORF">T02_11184</name>
</gene>